<evidence type="ECO:0000313" key="5">
    <source>
        <dbReference type="EMBL" id="KAL2265335.1"/>
    </source>
</evidence>
<keyword evidence="1 3" id="KW-0853">WD repeat</keyword>
<keyword evidence="2" id="KW-0677">Repeat</keyword>
<dbReference type="CDD" id="cd00200">
    <property type="entry name" value="WD40"/>
    <property type="match status" value="1"/>
</dbReference>
<dbReference type="InterPro" id="IPR051246">
    <property type="entry name" value="WDR48"/>
</dbReference>
<dbReference type="SMART" id="SM00320">
    <property type="entry name" value="WD40"/>
    <property type="match status" value="6"/>
</dbReference>
<dbReference type="PANTHER" id="PTHR19862:SF14">
    <property type="entry name" value="WD REPEAT-CONTAINING PROTEIN 48"/>
    <property type="match status" value="1"/>
</dbReference>
<keyword evidence="6" id="KW-1185">Reference proteome</keyword>
<dbReference type="Pfam" id="PF00400">
    <property type="entry name" value="WD40"/>
    <property type="match status" value="4"/>
</dbReference>
<feature type="repeat" description="WD" evidence="3">
    <location>
        <begin position="132"/>
        <end position="167"/>
    </location>
</feature>
<feature type="compositionally biased region" description="Acidic residues" evidence="4">
    <location>
        <begin position="938"/>
        <end position="947"/>
    </location>
</feature>
<dbReference type="InterPro" id="IPR015943">
    <property type="entry name" value="WD40/YVTN_repeat-like_dom_sf"/>
</dbReference>
<evidence type="ECO:0000313" key="6">
    <source>
        <dbReference type="Proteomes" id="UP001600064"/>
    </source>
</evidence>
<feature type="compositionally biased region" description="Polar residues" evidence="4">
    <location>
        <begin position="60"/>
        <end position="69"/>
    </location>
</feature>
<dbReference type="SUPFAM" id="SSF50978">
    <property type="entry name" value="WD40 repeat-like"/>
    <property type="match status" value="1"/>
</dbReference>
<feature type="repeat" description="WD" evidence="3">
    <location>
        <begin position="221"/>
        <end position="262"/>
    </location>
</feature>
<organism evidence="5 6">
    <name type="scientific">Remersonia thermophila</name>
    <dbReference type="NCBI Taxonomy" id="72144"/>
    <lineage>
        <taxon>Eukaryota</taxon>
        <taxon>Fungi</taxon>
        <taxon>Dikarya</taxon>
        <taxon>Ascomycota</taxon>
        <taxon>Pezizomycotina</taxon>
        <taxon>Sordariomycetes</taxon>
        <taxon>Sordariomycetidae</taxon>
        <taxon>Sordariales</taxon>
        <taxon>Sordariales incertae sedis</taxon>
        <taxon>Remersonia</taxon>
    </lineage>
</organism>
<dbReference type="RefSeq" id="XP_070864062.1">
    <property type="nucleotide sequence ID" value="XM_071013146.1"/>
</dbReference>
<evidence type="ECO:0000256" key="1">
    <source>
        <dbReference type="ARBA" id="ARBA00022574"/>
    </source>
</evidence>
<feature type="compositionally biased region" description="Basic and acidic residues" evidence="4">
    <location>
        <begin position="763"/>
        <end position="784"/>
    </location>
</feature>
<feature type="compositionally biased region" description="Basic and acidic residues" evidence="4">
    <location>
        <begin position="693"/>
        <end position="728"/>
    </location>
</feature>
<gene>
    <name evidence="5" type="ORF">VTJ83DRAFT_6435</name>
</gene>
<dbReference type="EMBL" id="JAZGUE010000006">
    <property type="protein sequence ID" value="KAL2265335.1"/>
    <property type="molecule type" value="Genomic_DNA"/>
</dbReference>
<dbReference type="InterPro" id="IPR036322">
    <property type="entry name" value="WD40_repeat_dom_sf"/>
</dbReference>
<dbReference type="Proteomes" id="UP001600064">
    <property type="component" value="Unassembled WGS sequence"/>
</dbReference>
<dbReference type="PROSITE" id="PS50294">
    <property type="entry name" value="WD_REPEATS_REGION"/>
    <property type="match status" value="2"/>
</dbReference>
<proteinExistence type="predicted"/>
<feature type="region of interest" description="Disordered" evidence="4">
    <location>
        <begin position="802"/>
        <end position="825"/>
    </location>
</feature>
<feature type="region of interest" description="Disordered" evidence="4">
    <location>
        <begin position="932"/>
        <end position="951"/>
    </location>
</feature>
<dbReference type="PROSITE" id="PS50082">
    <property type="entry name" value="WD_REPEATS_2"/>
    <property type="match status" value="4"/>
</dbReference>
<comment type="caution">
    <text evidence="5">The sequence shown here is derived from an EMBL/GenBank/DDBJ whole genome shotgun (WGS) entry which is preliminary data.</text>
</comment>
<accession>A0ABR4D5K9</accession>
<dbReference type="PANTHER" id="PTHR19862">
    <property type="entry name" value="WD REPEAT-CONTAINING PROTEIN 48"/>
    <property type="match status" value="1"/>
</dbReference>
<evidence type="ECO:0000256" key="3">
    <source>
        <dbReference type="PROSITE-ProRule" id="PRU00221"/>
    </source>
</evidence>
<dbReference type="Pfam" id="PF11816">
    <property type="entry name" value="DUF3337"/>
    <property type="match status" value="1"/>
</dbReference>
<dbReference type="GeneID" id="98127790"/>
<evidence type="ECO:0008006" key="7">
    <source>
        <dbReference type="Google" id="ProtNLM"/>
    </source>
</evidence>
<feature type="compositionally biased region" description="Polar residues" evidence="4">
    <location>
        <begin position="602"/>
        <end position="612"/>
    </location>
</feature>
<dbReference type="InterPro" id="IPR001680">
    <property type="entry name" value="WD40_rpt"/>
</dbReference>
<feature type="region of interest" description="Disordered" evidence="4">
    <location>
        <begin position="577"/>
        <end position="784"/>
    </location>
</feature>
<name>A0ABR4D5K9_9PEZI</name>
<feature type="repeat" description="WD" evidence="3">
    <location>
        <begin position="88"/>
        <end position="119"/>
    </location>
</feature>
<dbReference type="InterPro" id="IPR021772">
    <property type="entry name" value="WDR48/Bun107"/>
</dbReference>
<dbReference type="CDD" id="cd17041">
    <property type="entry name" value="Ubl_WDR48"/>
    <property type="match status" value="1"/>
</dbReference>
<reference evidence="5 6" key="1">
    <citation type="journal article" date="2024" name="Commun. Biol.">
        <title>Comparative genomic analysis of thermophilic fungi reveals convergent evolutionary adaptations and gene losses.</title>
        <authorList>
            <person name="Steindorff A.S."/>
            <person name="Aguilar-Pontes M.V."/>
            <person name="Robinson A.J."/>
            <person name="Andreopoulos B."/>
            <person name="LaButti K."/>
            <person name="Kuo A."/>
            <person name="Mondo S."/>
            <person name="Riley R."/>
            <person name="Otillar R."/>
            <person name="Haridas S."/>
            <person name="Lipzen A."/>
            <person name="Grimwood J."/>
            <person name="Schmutz J."/>
            <person name="Clum A."/>
            <person name="Reid I.D."/>
            <person name="Moisan M.C."/>
            <person name="Butler G."/>
            <person name="Nguyen T.T.M."/>
            <person name="Dewar K."/>
            <person name="Conant G."/>
            <person name="Drula E."/>
            <person name="Henrissat B."/>
            <person name="Hansel C."/>
            <person name="Singer S."/>
            <person name="Hutchinson M.I."/>
            <person name="de Vries R.P."/>
            <person name="Natvig D.O."/>
            <person name="Powell A.J."/>
            <person name="Tsang A."/>
            <person name="Grigoriev I.V."/>
        </authorList>
    </citation>
    <scope>NUCLEOTIDE SEQUENCE [LARGE SCALE GENOMIC DNA]</scope>
    <source>
        <strain evidence="5 6">ATCC 22073</strain>
    </source>
</reference>
<dbReference type="Gene3D" id="2.130.10.10">
    <property type="entry name" value="YVTN repeat-like/Quinoprotein amine dehydrogenase"/>
    <property type="match status" value="2"/>
</dbReference>
<evidence type="ECO:0000256" key="2">
    <source>
        <dbReference type="ARBA" id="ARBA00022737"/>
    </source>
</evidence>
<dbReference type="PROSITE" id="PS00678">
    <property type="entry name" value="WD_REPEATS_1"/>
    <property type="match status" value="2"/>
</dbReference>
<feature type="region of interest" description="Disordered" evidence="4">
    <location>
        <begin position="60"/>
        <end position="80"/>
    </location>
</feature>
<feature type="region of interest" description="Disordered" evidence="4">
    <location>
        <begin position="999"/>
        <end position="1022"/>
    </location>
</feature>
<feature type="repeat" description="WD" evidence="3">
    <location>
        <begin position="20"/>
        <end position="53"/>
    </location>
</feature>
<dbReference type="InterPro" id="IPR019775">
    <property type="entry name" value="WD40_repeat_CS"/>
</dbReference>
<protein>
    <recommendedName>
        <fullName evidence="7">WD40 repeat-like protein</fullName>
    </recommendedName>
</protein>
<sequence length="1022" mass="110530">MAKKARQRISYVLELPNASPGGHRLGVNGLAIDRDNSLLYSGGRDGVVCAWDITRNPSTVGGNHSSVVDSSPPRGAKSESITHFRAQTHAHTHWINDIALAQQHTALVSASSDLLVKVWRPLAADAQEPVTIGQHADYIKCLATPSQSATWVASGGLDRKIHLWDLSGAGKTLEIDVRGEEVPQKGSVYALGVTHNILANGGPESIVRLWDPRSGQRITKFVGHTDMIRAILVSESGDMVLSASSDQTVKVWSVTAGRCMHTLTMHDHSVWSLFSDDPGLNVFYSGDRSGLVVKTDVRETKGDLNNGLCVAIAKEAEGVSKIVAWDGSLWMATARASINRWRDVDTDAVQLPEAYRQHRASMLSVRSRDVAAGSPVNGAGDPARPTIPAKSILRISNTASFPLAIGRDGEDPLPGLVPKGSQAAGQDPISTVEPVHHLPVETIEGQFGLVKHRLLNDRRRVLTLDTAGDVLMWDLIQCRPIQSFGRRNLEDVECEVNTREAIAPWCSIDISSGSLTVVLEPYNCFDAEMYADEAALDEPADFREDQRINLGKWVLRYLFANLIDEEMRRDEAFRQKLNEGGAKKTTGRSLPPLAISIPPHPSFSSNQPSSATPRAGMPPMTPGFGIGMATPGSPVPPPLDGLASPFTPIDRRGSQVSRPSQERQDYFSDAIQGSDAAQAAKPIPSPVADASQADEKTPKQSTDNAKEKDKDPKDKDKDKDKEKDKDNPKSPTANFGKKFLMGMSFGTKKLGRSQSTAAAEKPAVVDEAKAEESEASSNHEKEFGDDFGSVLRRLRAEYEKQAVENPGQAVETKLTPSLPNDTPVLKLPPATKVIIQEETSGGSAEIYRGTVASVGADADIIEERGPQWLGEALLLNALPPKEPVKISFVLHPWKDELPPLPSTDGNNRLNANRMLRVRKVLAYVAERIDPEAAPAEDGAGEEEEEEGAGGLKPEEYLELYCNDQLLPVKMTLATLRTHIWRGGNDIVLHYRANGRKQIPTAPGVATHANDLSGGATAPAATG</sequence>
<evidence type="ECO:0000256" key="4">
    <source>
        <dbReference type="SAM" id="MobiDB-lite"/>
    </source>
</evidence>